<name>A0ACC2GB58_DALPE</name>
<accession>A0ACC2GB58</accession>
<gene>
    <name evidence="1" type="ORF">DPEC_G00183790</name>
</gene>
<protein>
    <submittedName>
        <fullName evidence="1">Uncharacterized protein</fullName>
    </submittedName>
</protein>
<proteinExistence type="predicted"/>
<comment type="caution">
    <text evidence="1">The sequence shown here is derived from an EMBL/GenBank/DDBJ whole genome shotgun (WGS) entry which is preliminary data.</text>
</comment>
<reference evidence="1" key="1">
    <citation type="submission" date="2021-05" db="EMBL/GenBank/DDBJ databases">
        <authorList>
            <person name="Pan Q."/>
            <person name="Jouanno E."/>
            <person name="Zahm M."/>
            <person name="Klopp C."/>
            <person name="Cabau C."/>
            <person name="Louis A."/>
            <person name="Berthelot C."/>
            <person name="Parey E."/>
            <person name="Roest Crollius H."/>
            <person name="Montfort J."/>
            <person name="Robinson-Rechavi M."/>
            <person name="Bouchez O."/>
            <person name="Lampietro C."/>
            <person name="Lopez Roques C."/>
            <person name="Donnadieu C."/>
            <person name="Postlethwait J."/>
            <person name="Bobe J."/>
            <person name="Dillon D."/>
            <person name="Chandos A."/>
            <person name="von Hippel F."/>
            <person name="Guiguen Y."/>
        </authorList>
    </citation>
    <scope>NUCLEOTIDE SEQUENCE</scope>
    <source>
        <strain evidence="1">YG-Jan2019</strain>
    </source>
</reference>
<sequence length="187" mass="19973">MHRGGGGAGRGARQTPKMASAAQMIEGGGRDGGFGGNRACGGYVGVAKETGDERQGEANGTDFLPRYKVLTVLLIPEGFFLAYRPGTGKTTFTFLEGMNIGTHANELFRRTHIDAEKVGCECVSESFPDEGDKVEVISGALIQYDSQGGAWYTFKKQHSVNGAFCGFGMNGRVSVYQVTAAHDIRIH</sequence>
<evidence type="ECO:0000313" key="1">
    <source>
        <dbReference type="EMBL" id="KAJ8000771.1"/>
    </source>
</evidence>
<evidence type="ECO:0000313" key="2">
    <source>
        <dbReference type="Proteomes" id="UP001157502"/>
    </source>
</evidence>
<organism evidence="1 2">
    <name type="scientific">Dallia pectoralis</name>
    <name type="common">Alaska blackfish</name>
    <dbReference type="NCBI Taxonomy" id="75939"/>
    <lineage>
        <taxon>Eukaryota</taxon>
        <taxon>Metazoa</taxon>
        <taxon>Chordata</taxon>
        <taxon>Craniata</taxon>
        <taxon>Vertebrata</taxon>
        <taxon>Euteleostomi</taxon>
        <taxon>Actinopterygii</taxon>
        <taxon>Neopterygii</taxon>
        <taxon>Teleostei</taxon>
        <taxon>Protacanthopterygii</taxon>
        <taxon>Esociformes</taxon>
        <taxon>Umbridae</taxon>
        <taxon>Dallia</taxon>
    </lineage>
</organism>
<dbReference type="Proteomes" id="UP001157502">
    <property type="component" value="Chromosome 15"/>
</dbReference>
<keyword evidence="2" id="KW-1185">Reference proteome</keyword>
<dbReference type="EMBL" id="CM055742">
    <property type="protein sequence ID" value="KAJ8000771.1"/>
    <property type="molecule type" value="Genomic_DNA"/>
</dbReference>